<evidence type="ECO:0000256" key="2">
    <source>
        <dbReference type="ARBA" id="ARBA00022723"/>
    </source>
</evidence>
<reference evidence="6" key="1">
    <citation type="submission" date="2019-10" db="EMBL/GenBank/DDBJ databases">
        <title>Conservation and host-specific expression of non-tandemly repeated heterogenous ribosome RNA gene in arbuscular mycorrhizal fungi.</title>
        <authorList>
            <person name="Maeda T."/>
            <person name="Kobayashi Y."/>
            <person name="Nakagawa T."/>
            <person name="Ezawa T."/>
            <person name="Yamaguchi K."/>
            <person name="Bino T."/>
            <person name="Nishimoto Y."/>
            <person name="Shigenobu S."/>
            <person name="Kawaguchi M."/>
        </authorList>
    </citation>
    <scope>NUCLEOTIDE SEQUENCE</scope>
    <source>
        <strain evidence="6">HR1</strain>
    </source>
</reference>
<dbReference type="SUPFAM" id="SSF53098">
    <property type="entry name" value="Ribonuclease H-like"/>
    <property type="match status" value="1"/>
</dbReference>
<dbReference type="AlphaFoldDB" id="A0A8H3LXH6"/>
<comment type="subcellular location">
    <subcellularLocation>
        <location evidence="1">Nucleus</location>
    </subcellularLocation>
</comment>
<evidence type="ECO:0000256" key="5">
    <source>
        <dbReference type="ARBA" id="ARBA00023242"/>
    </source>
</evidence>
<keyword evidence="3" id="KW-0863">Zinc-finger</keyword>
<evidence type="ECO:0000256" key="3">
    <source>
        <dbReference type="ARBA" id="ARBA00022771"/>
    </source>
</evidence>
<evidence type="ECO:0000256" key="4">
    <source>
        <dbReference type="ARBA" id="ARBA00022833"/>
    </source>
</evidence>
<dbReference type="InterPro" id="IPR052035">
    <property type="entry name" value="ZnF_BED_domain_contain"/>
</dbReference>
<evidence type="ECO:0000313" key="7">
    <source>
        <dbReference type="Proteomes" id="UP000615446"/>
    </source>
</evidence>
<dbReference type="Proteomes" id="UP000615446">
    <property type="component" value="Unassembled WGS sequence"/>
</dbReference>
<name>A0A8H3LXH6_9GLOM</name>
<sequence length="266" mass="31022">MSSQKHDENNAFKILLESGGYNQNTCKKGGSKPHSWLYLWNYQNTKIEDLTLNQPQRKQMKLDAYAIDVKQQQQVQHQQSTLKADQSKQGFLGVICHYIIKDFELKEIILAIKYLQYPHTANQIQETLKDIINQWSLKEKIFFCISDNATMIGKGLLPAEILIVRVKHVINFFSTPKQSERLITAQKDNSNDLNNDLTKESCKYFLHIITDVDTRWSSTYFAWKQLILLKSYINNMLSIMTLSRDAETKKDLKLRLRSVLVITKPY</sequence>
<proteinExistence type="predicted"/>
<keyword evidence="4" id="KW-0862">Zinc</keyword>
<organism evidence="6 7">
    <name type="scientific">Rhizophagus clarus</name>
    <dbReference type="NCBI Taxonomy" id="94130"/>
    <lineage>
        <taxon>Eukaryota</taxon>
        <taxon>Fungi</taxon>
        <taxon>Fungi incertae sedis</taxon>
        <taxon>Mucoromycota</taxon>
        <taxon>Glomeromycotina</taxon>
        <taxon>Glomeromycetes</taxon>
        <taxon>Glomerales</taxon>
        <taxon>Glomeraceae</taxon>
        <taxon>Rhizophagus</taxon>
    </lineage>
</organism>
<accession>A0A8H3LXH6</accession>
<gene>
    <name evidence="6" type="ORF">RCL2_002337400</name>
</gene>
<keyword evidence="5" id="KW-0539">Nucleus</keyword>
<evidence type="ECO:0000313" key="6">
    <source>
        <dbReference type="EMBL" id="GES96758.1"/>
    </source>
</evidence>
<dbReference type="EMBL" id="BLAL01000252">
    <property type="protein sequence ID" value="GES96758.1"/>
    <property type="molecule type" value="Genomic_DNA"/>
</dbReference>
<dbReference type="PANTHER" id="PTHR46481:SF10">
    <property type="entry name" value="ZINC FINGER BED DOMAIN-CONTAINING PROTEIN 39"/>
    <property type="match status" value="1"/>
</dbReference>
<dbReference type="InterPro" id="IPR012337">
    <property type="entry name" value="RNaseH-like_sf"/>
</dbReference>
<dbReference type="OrthoDB" id="1607513at2759"/>
<dbReference type="PANTHER" id="PTHR46481">
    <property type="entry name" value="ZINC FINGER BED DOMAIN-CONTAINING PROTEIN 4"/>
    <property type="match status" value="1"/>
</dbReference>
<protein>
    <submittedName>
        <fullName evidence="6">Zinc finger BED domain-containing protein 1-like</fullName>
    </submittedName>
</protein>
<dbReference type="GO" id="GO:0005634">
    <property type="term" value="C:nucleus"/>
    <property type="evidence" value="ECO:0007669"/>
    <property type="project" value="UniProtKB-SubCell"/>
</dbReference>
<evidence type="ECO:0000256" key="1">
    <source>
        <dbReference type="ARBA" id="ARBA00004123"/>
    </source>
</evidence>
<comment type="caution">
    <text evidence="6">The sequence shown here is derived from an EMBL/GenBank/DDBJ whole genome shotgun (WGS) entry which is preliminary data.</text>
</comment>
<dbReference type="GO" id="GO:0008270">
    <property type="term" value="F:zinc ion binding"/>
    <property type="evidence" value="ECO:0007669"/>
    <property type="project" value="UniProtKB-KW"/>
</dbReference>
<keyword evidence="2" id="KW-0479">Metal-binding</keyword>